<gene>
    <name evidence="5" type="ORF">PACLA_8A076589</name>
</gene>
<proteinExistence type="predicted"/>
<reference evidence="5" key="1">
    <citation type="submission" date="2020-04" db="EMBL/GenBank/DDBJ databases">
        <authorList>
            <person name="Alioto T."/>
            <person name="Alioto T."/>
            <person name="Gomez Garrido J."/>
        </authorList>
    </citation>
    <scope>NUCLEOTIDE SEQUENCE</scope>
    <source>
        <strain evidence="5">A484AB</strain>
    </source>
</reference>
<dbReference type="CDD" id="cd17317">
    <property type="entry name" value="MFS_SLC22"/>
    <property type="match status" value="1"/>
</dbReference>
<name>A0A6S7JHY9_PARCT</name>
<keyword evidence="3" id="KW-1133">Transmembrane helix</keyword>
<dbReference type="GO" id="GO:0016020">
    <property type="term" value="C:membrane"/>
    <property type="evidence" value="ECO:0007669"/>
    <property type="project" value="UniProtKB-SubCell"/>
</dbReference>
<protein>
    <submittedName>
        <fullName evidence="5">Organic cation transporter -like</fullName>
    </submittedName>
</protein>
<evidence type="ECO:0000256" key="1">
    <source>
        <dbReference type="ARBA" id="ARBA00004141"/>
    </source>
</evidence>
<keyword evidence="4" id="KW-0472">Membrane</keyword>
<dbReference type="PROSITE" id="PS50850">
    <property type="entry name" value="MFS"/>
    <property type="match status" value="1"/>
</dbReference>
<evidence type="ECO:0000313" key="6">
    <source>
        <dbReference type="Proteomes" id="UP001152795"/>
    </source>
</evidence>
<evidence type="ECO:0000256" key="4">
    <source>
        <dbReference type="ARBA" id="ARBA00023136"/>
    </source>
</evidence>
<keyword evidence="2" id="KW-0812">Transmembrane</keyword>
<dbReference type="SUPFAM" id="SSF103473">
    <property type="entry name" value="MFS general substrate transporter"/>
    <property type="match status" value="1"/>
</dbReference>
<evidence type="ECO:0000313" key="5">
    <source>
        <dbReference type="EMBL" id="CAB4030687.1"/>
    </source>
</evidence>
<dbReference type="EMBL" id="CACRXK020017068">
    <property type="protein sequence ID" value="CAB4030687.1"/>
    <property type="molecule type" value="Genomic_DNA"/>
</dbReference>
<dbReference type="Pfam" id="PF00083">
    <property type="entry name" value="Sugar_tr"/>
    <property type="match status" value="1"/>
</dbReference>
<evidence type="ECO:0000256" key="2">
    <source>
        <dbReference type="ARBA" id="ARBA00022692"/>
    </source>
</evidence>
<dbReference type="Gene3D" id="1.20.1250.20">
    <property type="entry name" value="MFS general substrate transporter like domains"/>
    <property type="match status" value="1"/>
</dbReference>
<dbReference type="AlphaFoldDB" id="A0A6S7JHY9"/>
<sequence length="533" mass="59835">MTTDAVTNSLGKPGKFQVLFYLYLAANWIYISWNHLGMTFIGAKTKHHCTVANSTDVSLLVPLKSKNGKSVWDGCHLFNGYNTSEKIPCPNGWTYDLPEGEATIISEWDLVCDNAYKANLATTMYFVGVMLGSLVFGTLSDKFGRRPVFLFTMFCPFVLGLFLFFIKNYVAFVVLRFFLGFVLQGLQIATFTSLVEIFATQYRTFTGLGVGIPWATGIMTMALFAYLIKDWHYIQLMSTTVCLFQIGLVWCFPESIRWLLINNRFDQAEKVIRNISTFNKIPFPQDIFDRTVNEVAKTEADKLDIKSYTIVDIFRSSVLRKRSLIMMVIWFSTSLGYYGLTLNISNLAGNKYLNYFISGALEIVIITSTMFVLNRFGRRRPLFAYCLVAATVLIIAGMLPKSNKSVQTLVTVFAIIGRMFLTGNFGTIFVYTSELYPTMMRNVGVGAGIFWARIAGIAAPQILLLGNYTADAVPFIMFGGLLLLSGLLALLLPETLNVKLSETLEEVRKFEILEGGQGEMSLFAEKENIELVS</sequence>
<dbReference type="Proteomes" id="UP001152795">
    <property type="component" value="Unassembled WGS sequence"/>
</dbReference>
<keyword evidence="6" id="KW-1185">Reference proteome</keyword>
<dbReference type="GO" id="GO:0022857">
    <property type="term" value="F:transmembrane transporter activity"/>
    <property type="evidence" value="ECO:0007669"/>
    <property type="project" value="InterPro"/>
</dbReference>
<organism evidence="5 6">
    <name type="scientific">Paramuricea clavata</name>
    <name type="common">Red gorgonian</name>
    <name type="synonym">Violescent sea-whip</name>
    <dbReference type="NCBI Taxonomy" id="317549"/>
    <lineage>
        <taxon>Eukaryota</taxon>
        <taxon>Metazoa</taxon>
        <taxon>Cnidaria</taxon>
        <taxon>Anthozoa</taxon>
        <taxon>Octocorallia</taxon>
        <taxon>Malacalcyonacea</taxon>
        <taxon>Plexauridae</taxon>
        <taxon>Paramuricea</taxon>
    </lineage>
</organism>
<dbReference type="OrthoDB" id="5296287at2759"/>
<dbReference type="InterPro" id="IPR020846">
    <property type="entry name" value="MFS_dom"/>
</dbReference>
<dbReference type="InterPro" id="IPR005828">
    <property type="entry name" value="MFS_sugar_transport-like"/>
</dbReference>
<evidence type="ECO:0000256" key="3">
    <source>
        <dbReference type="ARBA" id="ARBA00022989"/>
    </source>
</evidence>
<comment type="subcellular location">
    <subcellularLocation>
        <location evidence="1">Membrane</location>
        <topology evidence="1">Multi-pass membrane protein</topology>
    </subcellularLocation>
</comment>
<accession>A0A6S7JHY9</accession>
<comment type="caution">
    <text evidence="5">The sequence shown here is derived from an EMBL/GenBank/DDBJ whole genome shotgun (WGS) entry which is preliminary data.</text>
</comment>
<dbReference type="InterPro" id="IPR036259">
    <property type="entry name" value="MFS_trans_sf"/>
</dbReference>
<dbReference type="PANTHER" id="PTHR24064">
    <property type="entry name" value="SOLUTE CARRIER FAMILY 22 MEMBER"/>
    <property type="match status" value="1"/>
</dbReference>